<proteinExistence type="predicted"/>
<comment type="caution">
    <text evidence="1">The sequence shown here is derived from an EMBL/GenBank/DDBJ whole genome shotgun (WGS) entry which is preliminary data.</text>
</comment>
<feature type="non-terminal residue" evidence="1">
    <location>
        <position position="313"/>
    </location>
</feature>
<reference evidence="2" key="1">
    <citation type="submission" date="2017-09" db="EMBL/GenBank/DDBJ databases">
        <title>Depth-based differentiation of microbial function through sediment-hosted aquifers and enrichment of novel symbionts in the deep terrestrial subsurface.</title>
        <authorList>
            <person name="Probst A.J."/>
            <person name="Ladd B."/>
            <person name="Jarett J.K."/>
            <person name="Geller-Mcgrath D.E."/>
            <person name="Sieber C.M.K."/>
            <person name="Emerson J.B."/>
            <person name="Anantharaman K."/>
            <person name="Thomas B.C."/>
            <person name="Malmstrom R."/>
            <person name="Stieglmeier M."/>
            <person name="Klingl A."/>
            <person name="Woyke T."/>
            <person name="Ryan C.M."/>
            <person name="Banfield J.F."/>
        </authorList>
    </citation>
    <scope>NUCLEOTIDE SEQUENCE [LARGE SCALE GENOMIC DNA]</scope>
</reference>
<protein>
    <recommendedName>
        <fullName evidence="3">Helix-turn-helix domain-containing protein</fullName>
    </recommendedName>
</protein>
<name>A0A2H0U7P8_9BACT</name>
<dbReference type="Proteomes" id="UP000231379">
    <property type="component" value="Unassembled WGS sequence"/>
</dbReference>
<gene>
    <name evidence="1" type="ORF">COU20_02220</name>
</gene>
<dbReference type="AlphaFoldDB" id="A0A2H0U7P8"/>
<sequence>MSDEILFDGVRYISAREVGDEFSLTQDYVARLARLGKVRGRRVGRNWYIDINGFRAYMHQQAIERKKRKESLSAERSREYHGNAASARVHAGGVPAHTAIASQGGALSGGSSSEPVDMVHAALLRALHARPVARAVETRAHAPLYATSPLLEFLNRVAALVTAFMLTFGTYAIVDGQYARFAVDTARAHVAYVKDAAHRVMGADYAALAAAVRESVADVAQEPERSLASVGHALLPLSSIARSVNKYVDSMVEEYLFRGTGIERGSVVVEIVPRSPDIVPTSIGDASPAAVFVTNHPVVERIIERERAAPMVG</sequence>
<evidence type="ECO:0000313" key="2">
    <source>
        <dbReference type="Proteomes" id="UP000231379"/>
    </source>
</evidence>
<accession>A0A2H0U7P8</accession>
<organism evidence="1 2">
    <name type="scientific">Candidatus Kaiserbacteria bacterium CG10_big_fil_rev_8_21_14_0_10_59_10</name>
    <dbReference type="NCBI Taxonomy" id="1974612"/>
    <lineage>
        <taxon>Bacteria</taxon>
        <taxon>Candidatus Kaiseribacteriota</taxon>
    </lineage>
</organism>
<evidence type="ECO:0008006" key="3">
    <source>
        <dbReference type="Google" id="ProtNLM"/>
    </source>
</evidence>
<evidence type="ECO:0000313" key="1">
    <source>
        <dbReference type="EMBL" id="PIR82429.1"/>
    </source>
</evidence>
<dbReference type="EMBL" id="PFBM01000014">
    <property type="protein sequence ID" value="PIR82429.1"/>
    <property type="molecule type" value="Genomic_DNA"/>
</dbReference>